<keyword evidence="3 4" id="KW-0663">Pyridoxal phosphate</keyword>
<dbReference type="EMBL" id="BMXR01000018">
    <property type="protein sequence ID" value="GGX74204.1"/>
    <property type="molecule type" value="Genomic_DNA"/>
</dbReference>
<dbReference type="GO" id="GO:0004123">
    <property type="term" value="F:cystathionine gamma-lyase activity"/>
    <property type="evidence" value="ECO:0007669"/>
    <property type="project" value="TreeGrafter"/>
</dbReference>
<gene>
    <name evidence="6" type="ORF">GCM10007392_46970</name>
</gene>
<dbReference type="Gene3D" id="3.90.1150.10">
    <property type="entry name" value="Aspartate Aminotransferase, domain 1"/>
    <property type="match status" value="1"/>
</dbReference>
<dbReference type="AlphaFoldDB" id="A0A918NK95"/>
<dbReference type="GO" id="GO:0030170">
    <property type="term" value="F:pyridoxal phosphate binding"/>
    <property type="evidence" value="ECO:0007669"/>
    <property type="project" value="InterPro"/>
</dbReference>
<dbReference type="Pfam" id="PF01053">
    <property type="entry name" value="Cys_Met_Meta_PP"/>
    <property type="match status" value="1"/>
</dbReference>
<organism evidence="6 7">
    <name type="scientific">Saccharospirillum salsuginis</name>
    <dbReference type="NCBI Taxonomy" id="418750"/>
    <lineage>
        <taxon>Bacteria</taxon>
        <taxon>Pseudomonadati</taxon>
        <taxon>Pseudomonadota</taxon>
        <taxon>Gammaproteobacteria</taxon>
        <taxon>Oceanospirillales</taxon>
        <taxon>Saccharospirillaceae</taxon>
        <taxon>Saccharospirillum</taxon>
    </lineage>
</organism>
<comment type="similarity">
    <text evidence="2 5">Belongs to the trans-sulfuration enzymes family.</text>
</comment>
<accession>A0A918NK95</accession>
<dbReference type="InterPro" id="IPR000277">
    <property type="entry name" value="Cys/Met-Metab_PyrdxlP-dep_enz"/>
</dbReference>
<evidence type="ECO:0000256" key="2">
    <source>
        <dbReference type="ARBA" id="ARBA00009077"/>
    </source>
</evidence>
<evidence type="ECO:0000256" key="3">
    <source>
        <dbReference type="ARBA" id="ARBA00022898"/>
    </source>
</evidence>
<dbReference type="InterPro" id="IPR015424">
    <property type="entry name" value="PyrdxlP-dep_Trfase"/>
</dbReference>
<dbReference type="CDD" id="cd00614">
    <property type="entry name" value="CGS_like"/>
    <property type="match status" value="1"/>
</dbReference>
<dbReference type="PANTHER" id="PTHR11808">
    <property type="entry name" value="TRANS-SULFURATION ENZYME FAMILY MEMBER"/>
    <property type="match status" value="1"/>
</dbReference>
<dbReference type="InterPro" id="IPR015422">
    <property type="entry name" value="PyrdxlP-dep_Trfase_small"/>
</dbReference>
<dbReference type="PROSITE" id="PS00868">
    <property type="entry name" value="CYS_MET_METAB_PP"/>
    <property type="match status" value="1"/>
</dbReference>
<evidence type="ECO:0000256" key="5">
    <source>
        <dbReference type="RuleBase" id="RU362118"/>
    </source>
</evidence>
<dbReference type="InterPro" id="IPR054542">
    <property type="entry name" value="Cys_met_metab_PP"/>
</dbReference>
<dbReference type="SUPFAM" id="SSF53383">
    <property type="entry name" value="PLP-dependent transferases"/>
    <property type="match status" value="1"/>
</dbReference>
<dbReference type="FunFam" id="3.40.640.10:FF:000046">
    <property type="entry name" value="Cystathionine gamma-lyase"/>
    <property type="match status" value="1"/>
</dbReference>
<reference evidence="6" key="2">
    <citation type="submission" date="2020-09" db="EMBL/GenBank/DDBJ databases">
        <authorList>
            <person name="Sun Q."/>
            <person name="Kim S."/>
        </authorList>
    </citation>
    <scope>NUCLEOTIDE SEQUENCE</scope>
    <source>
        <strain evidence="6">KCTC 22169</strain>
    </source>
</reference>
<comment type="caution">
    <text evidence="6">The sequence shown here is derived from an EMBL/GenBank/DDBJ whole genome shotgun (WGS) entry which is preliminary data.</text>
</comment>
<keyword evidence="7" id="KW-1185">Reference proteome</keyword>
<feature type="modified residue" description="N6-(pyridoxal phosphate)lysine" evidence="4">
    <location>
        <position position="202"/>
    </location>
</feature>
<evidence type="ECO:0000256" key="1">
    <source>
        <dbReference type="ARBA" id="ARBA00001933"/>
    </source>
</evidence>
<dbReference type="GO" id="GO:0005737">
    <property type="term" value="C:cytoplasm"/>
    <property type="evidence" value="ECO:0007669"/>
    <property type="project" value="TreeGrafter"/>
</dbReference>
<comment type="cofactor">
    <cofactor evidence="1 5">
        <name>pyridoxal 5'-phosphate</name>
        <dbReference type="ChEBI" id="CHEBI:597326"/>
    </cofactor>
</comment>
<dbReference type="PIRSF" id="PIRSF001434">
    <property type="entry name" value="CGS"/>
    <property type="match status" value="1"/>
</dbReference>
<evidence type="ECO:0000256" key="4">
    <source>
        <dbReference type="PIRSR" id="PIRSR001434-2"/>
    </source>
</evidence>
<dbReference type="InterPro" id="IPR015421">
    <property type="entry name" value="PyrdxlP-dep_Trfase_major"/>
</dbReference>
<dbReference type="Gene3D" id="3.40.640.10">
    <property type="entry name" value="Type I PLP-dependent aspartate aminotransferase-like (Major domain)"/>
    <property type="match status" value="1"/>
</dbReference>
<reference evidence="6" key="1">
    <citation type="journal article" date="2014" name="Int. J. Syst. Evol. Microbiol.">
        <title>Complete genome sequence of Corynebacterium casei LMG S-19264T (=DSM 44701T), isolated from a smear-ripened cheese.</title>
        <authorList>
            <consortium name="US DOE Joint Genome Institute (JGI-PGF)"/>
            <person name="Walter F."/>
            <person name="Albersmeier A."/>
            <person name="Kalinowski J."/>
            <person name="Ruckert C."/>
        </authorList>
    </citation>
    <scope>NUCLEOTIDE SEQUENCE</scope>
    <source>
        <strain evidence="6">KCTC 22169</strain>
    </source>
</reference>
<protein>
    <submittedName>
        <fullName evidence="6">Cystathionine gamma-synthase</fullName>
    </submittedName>
</protein>
<evidence type="ECO:0000313" key="6">
    <source>
        <dbReference type="EMBL" id="GGX74204.1"/>
    </source>
</evidence>
<dbReference type="GO" id="GO:0019343">
    <property type="term" value="P:cysteine biosynthetic process via cystathionine"/>
    <property type="evidence" value="ECO:0007669"/>
    <property type="project" value="TreeGrafter"/>
</dbReference>
<dbReference type="Proteomes" id="UP000626148">
    <property type="component" value="Unassembled WGS sequence"/>
</dbReference>
<sequence>MAKDDLHPATLAAQALGTIDESTQALVPPVYPSSTYQRAADNSYPTGNVYSRPDNPTYKPVEQLLAKLEGGEDALLFASGMAAAVAVFQTLKPGDHIVAPTVMYWSLRNWLKSFAAQFRIGLDLVDMSEPDAVAAAIQPGTTKLVWLETPANPMWSISDIQAISRLAHEAGARVAVDSTVATPVLTQPLALGADLVMHSATKYLNGHSDLIAGALVTAKTDDHWQALVKQRAQGGAVLGPFEAAMLLRGMRTLHVRVCASSATALLLAEALERHPAVEAVLYPGLASFPDHELARKQMQGGFGGMLSIRVKGGARAAIDAAARLSVWKRATSLGGVESLVEHRASIEGEGTPVPDNLLRLSVGLEAFEDLWEDLDQALGRVG</sequence>
<dbReference type="PANTHER" id="PTHR11808:SF15">
    <property type="entry name" value="CYSTATHIONINE GAMMA-LYASE"/>
    <property type="match status" value="1"/>
</dbReference>
<name>A0A918NK95_9GAMM</name>
<dbReference type="GO" id="GO:0019346">
    <property type="term" value="P:transsulfuration"/>
    <property type="evidence" value="ECO:0007669"/>
    <property type="project" value="InterPro"/>
</dbReference>
<proteinExistence type="inferred from homology"/>
<evidence type="ECO:0000313" key="7">
    <source>
        <dbReference type="Proteomes" id="UP000626148"/>
    </source>
</evidence>
<dbReference type="RefSeq" id="WP_189613432.1">
    <property type="nucleotide sequence ID" value="NZ_BMXR01000018.1"/>
</dbReference>